<feature type="transmembrane region" description="Helical" evidence="2">
    <location>
        <begin position="71"/>
        <end position="90"/>
    </location>
</feature>
<evidence type="ECO:0000313" key="4">
    <source>
        <dbReference type="Proteomes" id="UP000053780"/>
    </source>
</evidence>
<keyword evidence="4" id="KW-1185">Reference proteome</keyword>
<keyword evidence="2" id="KW-0472">Membrane</keyword>
<organism evidence="3 4">
    <name type="scientific">Vairimorpha apis BRL 01</name>
    <dbReference type="NCBI Taxonomy" id="1037528"/>
    <lineage>
        <taxon>Eukaryota</taxon>
        <taxon>Fungi</taxon>
        <taxon>Fungi incertae sedis</taxon>
        <taxon>Microsporidia</taxon>
        <taxon>Nosematidae</taxon>
        <taxon>Vairimorpha</taxon>
    </lineage>
</organism>
<gene>
    <name evidence="3" type="ORF">NAPIS_ORF00144</name>
</gene>
<keyword evidence="2" id="KW-1133">Transmembrane helix</keyword>
<reference evidence="3 4" key="1">
    <citation type="journal article" date="2013" name="BMC Genomics">
        <title>Genome sequencing and comparative genomics of honey bee microsporidia, Nosema apis reveal novel insights into host-parasite interactions.</title>
        <authorList>
            <person name="Chen Yp."/>
            <person name="Pettis J.S."/>
            <person name="Zhao Y."/>
            <person name="Liu X."/>
            <person name="Tallon L.J."/>
            <person name="Sadzewicz L.D."/>
            <person name="Li R."/>
            <person name="Zheng H."/>
            <person name="Huang S."/>
            <person name="Zhang X."/>
            <person name="Hamilton M.C."/>
            <person name="Pernal S.F."/>
            <person name="Melathopoulos A.P."/>
            <person name="Yan X."/>
            <person name="Evans J.D."/>
        </authorList>
    </citation>
    <scope>NUCLEOTIDE SEQUENCE [LARGE SCALE GENOMIC DNA]</scope>
    <source>
        <strain evidence="3 4">BRL 01</strain>
    </source>
</reference>
<dbReference type="VEuPathDB" id="MicrosporidiaDB:NAPIS_ORF00144"/>
<accession>T0MGM2</accession>
<sequence length="311" mass="35368">MSDQETSSNSSNSLIYILTGLNVTLSVIFLVCMEFILDASVYTSNKILCYCLIVSVLPVIYAFIVPKFAKIIAIVCTVLTVVLIVLLFLFRNTVSFYVSESKPKPSQIAKISTSKVNVVFYNGREFEPIKSESVENNEENEEDVKDENNPEEEEGKETKEEEVKNEEAKGEETPNPDENSNQNDEFIENEKNSSNLIDNRNKKSNVVSDDENNNNKSVKNNMKVTIELELANLTNKLTDKEKKADWTVVEYDSQALNELSTLDELEALYKAFNKIHYSKLGIVNKLIIYFEVPNASDMKEYGFKRKVTDLK</sequence>
<protein>
    <submittedName>
        <fullName evidence="3">Uncharacterized protein</fullName>
    </submittedName>
</protein>
<evidence type="ECO:0000313" key="3">
    <source>
        <dbReference type="EMBL" id="EQB62276.1"/>
    </source>
</evidence>
<feature type="compositionally biased region" description="Basic and acidic residues" evidence="1">
    <location>
        <begin position="156"/>
        <end position="172"/>
    </location>
</feature>
<dbReference type="AlphaFoldDB" id="T0MGM2"/>
<evidence type="ECO:0000256" key="1">
    <source>
        <dbReference type="SAM" id="MobiDB-lite"/>
    </source>
</evidence>
<feature type="transmembrane region" description="Helical" evidence="2">
    <location>
        <begin position="14"/>
        <end position="35"/>
    </location>
</feature>
<feature type="transmembrane region" description="Helical" evidence="2">
    <location>
        <begin position="47"/>
        <end position="65"/>
    </location>
</feature>
<evidence type="ECO:0000256" key="2">
    <source>
        <dbReference type="SAM" id="Phobius"/>
    </source>
</evidence>
<feature type="region of interest" description="Disordered" evidence="1">
    <location>
        <begin position="130"/>
        <end position="220"/>
    </location>
</feature>
<proteinExistence type="predicted"/>
<dbReference type="HOGENOM" id="CLU_894561_0_0_1"/>
<dbReference type="EMBL" id="KE646919">
    <property type="protein sequence ID" value="EQB62276.1"/>
    <property type="molecule type" value="Genomic_DNA"/>
</dbReference>
<name>T0MGM2_9MICR</name>
<dbReference type="Proteomes" id="UP000053780">
    <property type="component" value="Unassembled WGS sequence"/>
</dbReference>
<keyword evidence="2" id="KW-0812">Transmembrane</keyword>
<feature type="compositionally biased region" description="Acidic residues" evidence="1">
    <location>
        <begin position="135"/>
        <end position="155"/>
    </location>
</feature>